<sequence>MKSRKLAFLQCNLQEGSNKVALRQKPDWNRAIAEAEKIVGYPTSFLSLRWLLNDETANLAVHLRKLVGTNHPLLRTSKALIYNGRNTMQAWGLVVLLVSKAAGHLNIDNLDEDDKCAGILQCQRSLAEVTEMIRTSHIVHRGLVNFQSNTYSDPNELENMTFGNKIALLSGDYLLGKSSVELAKLRNQELVELMSSAVKDLSEAEFYGRRDGQNNPLPPVPPTDRKNYAVNEWTLYSTLSTASLLGKSCKGTLKLAGHTQEVQEQGYEFGKHLGLAWQAFLDLDTFISRDRTSPFSLCSAPVMFHIEHDPSILVEIDKGLESVEDIDYAKVYDIVIRGPGIELTKHLQQEHSQCALEVLSVFHESDAQKALANLIDAMGDF</sequence>
<gene>
    <name evidence="1" type="ORF">QAD02_016668</name>
</gene>
<organism evidence="1 2">
    <name type="scientific">Eretmocerus hayati</name>
    <dbReference type="NCBI Taxonomy" id="131215"/>
    <lineage>
        <taxon>Eukaryota</taxon>
        <taxon>Metazoa</taxon>
        <taxon>Ecdysozoa</taxon>
        <taxon>Arthropoda</taxon>
        <taxon>Hexapoda</taxon>
        <taxon>Insecta</taxon>
        <taxon>Pterygota</taxon>
        <taxon>Neoptera</taxon>
        <taxon>Endopterygota</taxon>
        <taxon>Hymenoptera</taxon>
        <taxon>Apocrita</taxon>
        <taxon>Proctotrupomorpha</taxon>
        <taxon>Chalcidoidea</taxon>
        <taxon>Aphelinidae</taxon>
        <taxon>Aphelininae</taxon>
        <taxon>Eretmocerus</taxon>
    </lineage>
</organism>
<dbReference type="EMBL" id="CM056742">
    <property type="protein sequence ID" value="KAJ8680881.1"/>
    <property type="molecule type" value="Genomic_DNA"/>
</dbReference>
<reference evidence="1" key="1">
    <citation type="submission" date="2023-04" db="EMBL/GenBank/DDBJ databases">
        <title>A chromosome-level genome assembly of the parasitoid wasp Eretmocerus hayati.</title>
        <authorList>
            <person name="Zhong Y."/>
            <person name="Liu S."/>
            <person name="Liu Y."/>
        </authorList>
    </citation>
    <scope>NUCLEOTIDE SEQUENCE</scope>
    <source>
        <strain evidence="1">ZJU_SS_LIU_2023</strain>
    </source>
</reference>
<accession>A0ACC2PD09</accession>
<dbReference type="Proteomes" id="UP001239111">
    <property type="component" value="Chromosome 2"/>
</dbReference>
<evidence type="ECO:0000313" key="1">
    <source>
        <dbReference type="EMBL" id="KAJ8680881.1"/>
    </source>
</evidence>
<proteinExistence type="predicted"/>
<keyword evidence="2" id="KW-1185">Reference proteome</keyword>
<protein>
    <submittedName>
        <fullName evidence="1">Uncharacterized protein</fullName>
    </submittedName>
</protein>
<evidence type="ECO:0000313" key="2">
    <source>
        <dbReference type="Proteomes" id="UP001239111"/>
    </source>
</evidence>
<name>A0ACC2PD09_9HYME</name>
<comment type="caution">
    <text evidence="1">The sequence shown here is derived from an EMBL/GenBank/DDBJ whole genome shotgun (WGS) entry which is preliminary data.</text>
</comment>